<dbReference type="Proteomes" id="UP000199675">
    <property type="component" value="Unassembled WGS sequence"/>
</dbReference>
<accession>A0A1H2PXB6</accession>
<proteinExistence type="predicted"/>
<dbReference type="STRING" id="488533.SAMN04487960_1011"/>
<evidence type="ECO:0000313" key="2">
    <source>
        <dbReference type="Proteomes" id="UP000199675"/>
    </source>
</evidence>
<name>A0A1H2PXB6_9GAMM</name>
<reference evidence="1 2" key="1">
    <citation type="submission" date="2016-10" db="EMBL/GenBank/DDBJ databases">
        <authorList>
            <person name="de Groot N.N."/>
        </authorList>
    </citation>
    <scope>NUCLEOTIDE SEQUENCE [LARGE SCALE GENOMIC DNA]</scope>
    <source>
        <strain evidence="1 2">CGMCC 1.7059</strain>
    </source>
</reference>
<protein>
    <submittedName>
        <fullName evidence="1">Uncharacterized protein</fullName>
    </submittedName>
</protein>
<dbReference type="EMBL" id="FNNE01000001">
    <property type="protein sequence ID" value="SDV99506.1"/>
    <property type="molecule type" value="Genomic_DNA"/>
</dbReference>
<dbReference type="RefSeq" id="WP_175528241.1">
    <property type="nucleotide sequence ID" value="NZ_FNNE01000001.1"/>
</dbReference>
<sequence>MSTPAPLLDYTSTAFLSEGWMGAIMVEGPEGRLLRVSTGFSDAERASLSA</sequence>
<organism evidence="1 2">
    <name type="scientific">Marinobacter mobilis</name>
    <dbReference type="NCBI Taxonomy" id="488533"/>
    <lineage>
        <taxon>Bacteria</taxon>
        <taxon>Pseudomonadati</taxon>
        <taxon>Pseudomonadota</taxon>
        <taxon>Gammaproteobacteria</taxon>
        <taxon>Pseudomonadales</taxon>
        <taxon>Marinobacteraceae</taxon>
        <taxon>Marinobacter</taxon>
    </lineage>
</organism>
<keyword evidence="2" id="KW-1185">Reference proteome</keyword>
<evidence type="ECO:0000313" key="1">
    <source>
        <dbReference type="EMBL" id="SDV99506.1"/>
    </source>
</evidence>
<dbReference type="AlphaFoldDB" id="A0A1H2PXB6"/>
<gene>
    <name evidence="1" type="ORF">SAMN04487960_1011</name>
</gene>